<evidence type="ECO:0000313" key="2">
    <source>
        <dbReference type="EMBL" id="CAB1450975.1"/>
    </source>
</evidence>
<accession>A0A9N7Z4H4</accession>
<gene>
    <name evidence="2" type="ORF">PLEPLA_LOCUS38667</name>
</gene>
<comment type="caution">
    <text evidence="2">The sequence shown here is derived from an EMBL/GenBank/DDBJ whole genome shotgun (WGS) entry which is preliminary data.</text>
</comment>
<dbReference type="EMBL" id="CADEAL010004071">
    <property type="protein sequence ID" value="CAB1450975.1"/>
    <property type="molecule type" value="Genomic_DNA"/>
</dbReference>
<sequence>AFNSDAACKQLLDILRGLARLRTSVSTYFIGFVFEHEAPGSGLSHHLIIRLPFEQDGGATGWREDRGGKPAIGSFFLGRTLEAHRLERSAGHTVHVRWRQTSPLPGRRVTPVSACGSFSARPPSPAAPPLRSHLVSPAFSDSSADLQPPALQGLLTHRLTTPHTAAAGISANTPRAPRFHAQPAEARGGSGHPGGCARTRT</sequence>
<organism evidence="2 3">
    <name type="scientific">Pleuronectes platessa</name>
    <name type="common">European plaice</name>
    <dbReference type="NCBI Taxonomy" id="8262"/>
    <lineage>
        <taxon>Eukaryota</taxon>
        <taxon>Metazoa</taxon>
        <taxon>Chordata</taxon>
        <taxon>Craniata</taxon>
        <taxon>Vertebrata</taxon>
        <taxon>Euteleostomi</taxon>
        <taxon>Actinopterygii</taxon>
        <taxon>Neopterygii</taxon>
        <taxon>Teleostei</taxon>
        <taxon>Neoteleostei</taxon>
        <taxon>Acanthomorphata</taxon>
        <taxon>Carangaria</taxon>
        <taxon>Pleuronectiformes</taxon>
        <taxon>Pleuronectoidei</taxon>
        <taxon>Pleuronectidae</taxon>
        <taxon>Pleuronectes</taxon>
    </lineage>
</organism>
<evidence type="ECO:0000313" key="3">
    <source>
        <dbReference type="Proteomes" id="UP001153269"/>
    </source>
</evidence>
<evidence type="ECO:0000256" key="1">
    <source>
        <dbReference type="SAM" id="MobiDB-lite"/>
    </source>
</evidence>
<feature type="non-terminal residue" evidence="2">
    <location>
        <position position="201"/>
    </location>
</feature>
<dbReference type="AlphaFoldDB" id="A0A9N7Z4H4"/>
<keyword evidence="3" id="KW-1185">Reference proteome</keyword>
<name>A0A9N7Z4H4_PLEPL</name>
<reference evidence="2" key="1">
    <citation type="submission" date="2020-03" db="EMBL/GenBank/DDBJ databases">
        <authorList>
            <person name="Weist P."/>
        </authorList>
    </citation>
    <scope>NUCLEOTIDE SEQUENCE</scope>
</reference>
<dbReference type="Proteomes" id="UP001153269">
    <property type="component" value="Unassembled WGS sequence"/>
</dbReference>
<proteinExistence type="predicted"/>
<protein>
    <submittedName>
        <fullName evidence="2">Uncharacterized protein</fullName>
    </submittedName>
</protein>
<feature type="region of interest" description="Disordered" evidence="1">
    <location>
        <begin position="180"/>
        <end position="201"/>
    </location>
</feature>